<organism evidence="2 3">
    <name type="scientific">[Torrubiella] hemipterigena</name>
    <dbReference type="NCBI Taxonomy" id="1531966"/>
    <lineage>
        <taxon>Eukaryota</taxon>
        <taxon>Fungi</taxon>
        <taxon>Dikarya</taxon>
        <taxon>Ascomycota</taxon>
        <taxon>Pezizomycotina</taxon>
        <taxon>Sordariomycetes</taxon>
        <taxon>Hypocreomycetidae</taxon>
        <taxon>Hypocreales</taxon>
        <taxon>Clavicipitaceae</taxon>
        <taxon>Clavicipitaceae incertae sedis</taxon>
        <taxon>'Torrubiella' clade</taxon>
    </lineage>
</organism>
<keyword evidence="1" id="KW-0732">Signal</keyword>
<evidence type="ECO:0000256" key="1">
    <source>
        <dbReference type="SAM" id="SignalP"/>
    </source>
</evidence>
<feature type="chain" id="PRO_5012881455" evidence="1">
    <location>
        <begin position="16"/>
        <end position="74"/>
    </location>
</feature>
<protein>
    <submittedName>
        <fullName evidence="2">Uncharacterized protein</fullName>
    </submittedName>
</protein>
<proteinExistence type="predicted"/>
<evidence type="ECO:0000313" key="2">
    <source>
        <dbReference type="EMBL" id="CEJ82754.1"/>
    </source>
</evidence>
<evidence type="ECO:0000313" key="3">
    <source>
        <dbReference type="Proteomes" id="UP000039046"/>
    </source>
</evidence>
<sequence>MQFAVILSLVAAVSAGVLTRQDLPACPTNSGSACGIVTALGKTITYPDCNCQPTCSGDVNFSGISANVKIGTCA</sequence>
<keyword evidence="3" id="KW-1185">Reference proteome</keyword>
<accession>A0A0A1TBK7</accession>
<name>A0A0A1TBK7_9HYPO</name>
<dbReference type="Proteomes" id="UP000039046">
    <property type="component" value="Unassembled WGS sequence"/>
</dbReference>
<gene>
    <name evidence="2" type="ORF">VHEMI02802</name>
</gene>
<dbReference type="OrthoDB" id="4959954at2759"/>
<reference evidence="2 3" key="1">
    <citation type="journal article" date="2015" name="Genome Announc.">
        <title>Draft Genome Sequence and Gene Annotation of the Entomopathogenic Fungus Verticillium hemipterigenum.</title>
        <authorList>
            <person name="Horn F."/>
            <person name="Habel A."/>
            <person name="Scharf D.H."/>
            <person name="Dworschak J."/>
            <person name="Brakhage A.A."/>
            <person name="Guthke R."/>
            <person name="Hertweck C."/>
            <person name="Linde J."/>
        </authorList>
    </citation>
    <scope>NUCLEOTIDE SEQUENCE [LARGE SCALE GENOMIC DNA]</scope>
</reference>
<dbReference type="AlphaFoldDB" id="A0A0A1TBK7"/>
<feature type="signal peptide" evidence="1">
    <location>
        <begin position="1"/>
        <end position="15"/>
    </location>
</feature>
<dbReference type="HOGENOM" id="CLU_177941_0_0_1"/>
<dbReference type="EMBL" id="CDHN01000001">
    <property type="protein sequence ID" value="CEJ82754.1"/>
    <property type="molecule type" value="Genomic_DNA"/>
</dbReference>